<dbReference type="EMBL" id="QKXC01000188">
    <property type="protein sequence ID" value="RBR13129.1"/>
    <property type="molecule type" value="Genomic_DNA"/>
</dbReference>
<dbReference type="PANTHER" id="PTHR42067:SF1">
    <property type="entry name" value="MITOTIC APPARATUS PROTEIN P62"/>
    <property type="match status" value="1"/>
</dbReference>
<proteinExistence type="predicted"/>
<keyword evidence="1" id="KW-0175">Coiled coil</keyword>
<dbReference type="Gene3D" id="1.20.5.370">
    <property type="match status" value="1"/>
</dbReference>
<dbReference type="AlphaFoldDB" id="A0A366R7L0"/>
<protein>
    <recommendedName>
        <fullName evidence="5">Mitotic apparatus protein p62</fullName>
    </recommendedName>
</protein>
<sequence length="364" mass="39182">MAPMHVLRFPRNDDTTAFVLLQVTPKGSKPLDLKLVGTEGEEPYVASLKHDRVMSLRVDNCPASESEWQQILENLFHQEPLPDIQATATVQSEKSISITLRKEIRGITQRLGAITLNHDSDEAIELFEWCGAAVESSAASKQAAANLSVKSSEAESAATQLQSQLEELIRAKDEDETALLRKFRDLLNEKKLKIREQQQSLAALAANPSLAGQSQFSQAVEVEIEQPKPKKPARQAGKSRTAKRKAPATKRVEESDDDAGADVMDVDIKQEAEDTDPGNTTEVTASVDSDNGESDADAGVGVHLSPSQQVYAPASTAATQEKAPAKTAEAPPPPRALPFATKKTAKTTPVPAAAGSETESDDEL</sequence>
<comment type="caution">
    <text evidence="3">The sequence shown here is derived from an EMBL/GenBank/DDBJ whole genome shotgun (WGS) entry which is preliminary data.</text>
</comment>
<feature type="compositionally biased region" description="Polar residues" evidence="2">
    <location>
        <begin position="277"/>
        <end position="289"/>
    </location>
</feature>
<dbReference type="SUPFAM" id="SSF58022">
    <property type="entry name" value="XRCC4, C-terminal oligomerization domain"/>
    <property type="match status" value="1"/>
</dbReference>
<feature type="compositionally biased region" description="Low complexity" evidence="2">
    <location>
        <begin position="317"/>
        <end position="329"/>
    </location>
</feature>
<name>A0A366R7L0_9HYPO</name>
<dbReference type="GeneID" id="41997749"/>
<evidence type="ECO:0000313" key="3">
    <source>
        <dbReference type="EMBL" id="RBR13129.1"/>
    </source>
</evidence>
<reference evidence="3 4" key="1">
    <citation type="submission" date="2018-06" db="EMBL/GenBank/DDBJ databases">
        <title>Fusarium incarnatum-equiseti species complex species 28.</title>
        <authorList>
            <person name="Gardiner D.M."/>
        </authorList>
    </citation>
    <scope>NUCLEOTIDE SEQUENCE [LARGE SCALE GENOMIC DNA]</scope>
    <source>
        <strain evidence="3 4">FIESC_28</strain>
    </source>
</reference>
<dbReference type="InterPro" id="IPR014751">
    <property type="entry name" value="XRCC4-like_C"/>
</dbReference>
<keyword evidence="4" id="KW-1185">Reference proteome</keyword>
<evidence type="ECO:0000256" key="1">
    <source>
        <dbReference type="SAM" id="Coils"/>
    </source>
</evidence>
<evidence type="ECO:0000256" key="2">
    <source>
        <dbReference type="SAM" id="MobiDB-lite"/>
    </source>
</evidence>
<evidence type="ECO:0000313" key="4">
    <source>
        <dbReference type="Proteomes" id="UP000253153"/>
    </source>
</evidence>
<accession>A0A366R7L0</accession>
<feature type="region of interest" description="Disordered" evidence="2">
    <location>
        <begin position="221"/>
        <end position="364"/>
    </location>
</feature>
<dbReference type="Proteomes" id="UP000253153">
    <property type="component" value="Unassembled WGS sequence"/>
</dbReference>
<dbReference type="PANTHER" id="PTHR42067">
    <property type="entry name" value="YALI0C15378P"/>
    <property type="match status" value="1"/>
</dbReference>
<feature type="coiled-coil region" evidence="1">
    <location>
        <begin position="151"/>
        <end position="207"/>
    </location>
</feature>
<feature type="compositionally biased region" description="Low complexity" evidence="2">
    <location>
        <begin position="337"/>
        <end position="354"/>
    </location>
</feature>
<organism evidence="3 4">
    <name type="scientific">Fusarium coffeatum</name>
    <dbReference type="NCBI Taxonomy" id="231269"/>
    <lineage>
        <taxon>Eukaryota</taxon>
        <taxon>Fungi</taxon>
        <taxon>Dikarya</taxon>
        <taxon>Ascomycota</taxon>
        <taxon>Pezizomycotina</taxon>
        <taxon>Sordariomycetes</taxon>
        <taxon>Hypocreomycetidae</taxon>
        <taxon>Hypocreales</taxon>
        <taxon>Nectriaceae</taxon>
        <taxon>Fusarium</taxon>
        <taxon>Fusarium incarnatum-equiseti species complex</taxon>
    </lineage>
</organism>
<gene>
    <name evidence="3" type="ORF">FIESC28_08315</name>
</gene>
<dbReference type="OrthoDB" id="8064436at2759"/>
<dbReference type="RefSeq" id="XP_031013466.1">
    <property type="nucleotide sequence ID" value="XM_031162453.1"/>
</dbReference>
<evidence type="ECO:0008006" key="5">
    <source>
        <dbReference type="Google" id="ProtNLM"/>
    </source>
</evidence>